<evidence type="ECO:0000256" key="1">
    <source>
        <dbReference type="SAM" id="SignalP"/>
    </source>
</evidence>
<keyword evidence="1" id="KW-0732">Signal</keyword>
<protein>
    <submittedName>
        <fullName evidence="2">CynX/NimT family MFS transporter</fullName>
    </submittedName>
</protein>
<keyword evidence="3" id="KW-1185">Reference proteome</keyword>
<feature type="signal peptide" evidence="1">
    <location>
        <begin position="1"/>
        <end position="35"/>
    </location>
</feature>
<accession>A0ABW9NSS6</accession>
<evidence type="ECO:0000313" key="2">
    <source>
        <dbReference type="EMBL" id="MQS36206.1"/>
    </source>
</evidence>
<organism evidence="2 3">
    <name type="scientific">Streptomyces katsurahamanus</name>
    <dbReference type="NCBI Taxonomy" id="2577098"/>
    <lineage>
        <taxon>Bacteria</taxon>
        <taxon>Bacillati</taxon>
        <taxon>Actinomycetota</taxon>
        <taxon>Actinomycetes</taxon>
        <taxon>Kitasatosporales</taxon>
        <taxon>Streptomycetaceae</taxon>
        <taxon>Streptomyces</taxon>
    </lineage>
</organism>
<proteinExistence type="predicted"/>
<sequence length="135" mass="14704">MSKEIKRRLGRALAVGSTLLMAGGGLLATAAPASAEPRDGNVEVGEIGLRFSSYEERPVLDLYSDDNNLSDDKFPGTQTRADNNTELVWNRDVFTWQLCTEADYSGPCTSISPGYSVNLVAPFRNTVSSARYGFF</sequence>
<gene>
    <name evidence="2" type="ORF">FFZ77_11525</name>
</gene>
<name>A0ABW9NSS6_9ACTN</name>
<comment type="caution">
    <text evidence="2">The sequence shown here is derived from an EMBL/GenBank/DDBJ whole genome shotgun (WGS) entry which is preliminary data.</text>
</comment>
<feature type="chain" id="PRO_5045970965" evidence="1">
    <location>
        <begin position="36"/>
        <end position="135"/>
    </location>
</feature>
<dbReference type="Proteomes" id="UP000460558">
    <property type="component" value="Unassembled WGS sequence"/>
</dbReference>
<evidence type="ECO:0000313" key="3">
    <source>
        <dbReference type="Proteomes" id="UP000460558"/>
    </source>
</evidence>
<reference evidence="2 3" key="1">
    <citation type="submission" date="2019-06" db="EMBL/GenBank/DDBJ databases">
        <title>Comparative genomics and metabolomics analyses of clavulanic acid producing Streptomyces species provides insight into specialized metabolism and evolution of beta-lactam biosynthetic gene clusters.</title>
        <authorList>
            <person name="Moore M.A."/>
            <person name="Cruz-Morales P."/>
            <person name="Barona Gomez F."/>
            <person name="Kapil T."/>
        </authorList>
    </citation>
    <scope>NUCLEOTIDE SEQUENCE [LARGE SCALE GENOMIC DNA]</scope>
    <source>
        <strain evidence="2 3">T-272</strain>
    </source>
</reference>
<dbReference type="RefSeq" id="WP_153482851.1">
    <property type="nucleotide sequence ID" value="NZ_VDEQ01000112.1"/>
</dbReference>
<dbReference type="EMBL" id="VDEQ01000112">
    <property type="protein sequence ID" value="MQS36206.1"/>
    <property type="molecule type" value="Genomic_DNA"/>
</dbReference>